<comment type="similarity">
    <text evidence="7 9">Belongs to the Maf family. YceF subfamily.</text>
</comment>
<evidence type="ECO:0000313" key="10">
    <source>
        <dbReference type="EMBL" id="TWI53418.1"/>
    </source>
</evidence>
<evidence type="ECO:0000256" key="1">
    <source>
        <dbReference type="ARBA" id="ARBA00004496"/>
    </source>
</evidence>
<evidence type="ECO:0000256" key="9">
    <source>
        <dbReference type="HAMAP-Rule" id="MF_00528"/>
    </source>
</evidence>
<dbReference type="GO" id="GO:0009117">
    <property type="term" value="P:nucleotide metabolic process"/>
    <property type="evidence" value="ECO:0007669"/>
    <property type="project" value="UniProtKB-KW"/>
</dbReference>
<evidence type="ECO:0000256" key="6">
    <source>
        <dbReference type="ARBA" id="ARBA00053369"/>
    </source>
</evidence>
<dbReference type="EMBL" id="VLKY01000008">
    <property type="protein sequence ID" value="TWI53418.1"/>
    <property type="molecule type" value="Genomic_DNA"/>
</dbReference>
<dbReference type="PANTHER" id="PTHR43213:SF10">
    <property type="entry name" value="7-METHYL-GTP PYROPHOSPHATASE"/>
    <property type="match status" value="1"/>
</dbReference>
<protein>
    <recommendedName>
        <fullName evidence="8 9">7-methyl-GTP pyrophosphatase</fullName>
        <shortName evidence="9">m(7)GTP pyrophosphatase</shortName>
        <ecNumber evidence="9">3.6.1.-</ecNumber>
    </recommendedName>
</protein>
<dbReference type="GO" id="GO:0005737">
    <property type="term" value="C:cytoplasm"/>
    <property type="evidence" value="ECO:0007669"/>
    <property type="project" value="UniProtKB-SubCell"/>
</dbReference>
<sequence length="192" mass="21437">MLPLVLASGSHYRRDLLSRLNLPFEHESPDIDETPLPNETAESLVRRLSEAKARTLAAKYPDHLIIGSDQAATLENKILGKPLVFERARDQLMNAQGKSVTFMTGLSLLNTRTGHCQSDCIPFTVHFRNLDEATIERYLRTEQPFDCAGSFKVEGLGITLFRSTEGEDMTSLIGLPLIRLTDMLLKEAVLLP</sequence>
<dbReference type="PIRSF" id="PIRSF006305">
    <property type="entry name" value="Maf"/>
    <property type="match status" value="1"/>
</dbReference>
<evidence type="ECO:0000313" key="11">
    <source>
        <dbReference type="Proteomes" id="UP000316905"/>
    </source>
</evidence>
<keyword evidence="4 9" id="KW-0546">Nucleotide metabolism</keyword>
<evidence type="ECO:0000256" key="5">
    <source>
        <dbReference type="ARBA" id="ARBA00050213"/>
    </source>
</evidence>
<evidence type="ECO:0000256" key="7">
    <source>
        <dbReference type="ARBA" id="ARBA00060749"/>
    </source>
</evidence>
<name>A0A562Q9L6_9PSED</name>
<accession>A0A562Q9L6</accession>
<comment type="function">
    <text evidence="6 9">Nucleoside triphosphate pyrophosphatase that hydrolyzes 7-methyl-GTP (m(7)GTP). May have a dual role in cell division arrest and in preventing the incorporation of modified nucleotides into cellular nucleic acids.</text>
</comment>
<dbReference type="GO" id="GO:0047429">
    <property type="term" value="F:nucleoside triphosphate diphosphatase activity"/>
    <property type="evidence" value="ECO:0007669"/>
    <property type="project" value="InterPro"/>
</dbReference>
<evidence type="ECO:0000256" key="4">
    <source>
        <dbReference type="ARBA" id="ARBA00023080"/>
    </source>
</evidence>
<keyword evidence="3 9" id="KW-0378">Hydrolase</keyword>
<dbReference type="InterPro" id="IPR029001">
    <property type="entry name" value="ITPase-like_fam"/>
</dbReference>
<comment type="catalytic activity">
    <reaction evidence="5 9">
        <text>N(7)-methyl-GTP + H2O = N(7)-methyl-GMP + diphosphate + H(+)</text>
        <dbReference type="Rhea" id="RHEA:58744"/>
        <dbReference type="ChEBI" id="CHEBI:15377"/>
        <dbReference type="ChEBI" id="CHEBI:15378"/>
        <dbReference type="ChEBI" id="CHEBI:33019"/>
        <dbReference type="ChEBI" id="CHEBI:58285"/>
        <dbReference type="ChEBI" id="CHEBI:87133"/>
    </reaction>
</comment>
<dbReference type="NCBIfam" id="TIGR00172">
    <property type="entry name" value="maf"/>
    <property type="match status" value="1"/>
</dbReference>
<evidence type="ECO:0000256" key="2">
    <source>
        <dbReference type="ARBA" id="ARBA00022490"/>
    </source>
</evidence>
<organism evidence="10 11">
    <name type="scientific">Pseudomonas duriflava</name>
    <dbReference type="NCBI Taxonomy" id="459528"/>
    <lineage>
        <taxon>Bacteria</taxon>
        <taxon>Pseudomonadati</taxon>
        <taxon>Pseudomonadota</taxon>
        <taxon>Gammaproteobacteria</taxon>
        <taxon>Pseudomonadales</taxon>
        <taxon>Pseudomonadaceae</taxon>
        <taxon>Pseudomonas</taxon>
    </lineage>
</organism>
<dbReference type="FunFam" id="3.90.950.10:FF:000005">
    <property type="entry name" value="7-methyl-GTP pyrophosphatase"/>
    <property type="match status" value="1"/>
</dbReference>
<comment type="subcellular location">
    <subcellularLocation>
        <location evidence="1 9">Cytoplasm</location>
    </subcellularLocation>
</comment>
<dbReference type="InterPro" id="IPR003697">
    <property type="entry name" value="Maf-like"/>
</dbReference>
<feature type="site" description="Important for substrate specificity" evidence="9">
    <location>
        <position position="12"/>
    </location>
</feature>
<keyword evidence="11" id="KW-1185">Reference proteome</keyword>
<reference evidence="10 11" key="1">
    <citation type="journal article" date="2015" name="Stand. Genomic Sci.">
        <title>Genomic Encyclopedia of Bacterial and Archaeal Type Strains, Phase III: the genomes of soil and plant-associated and newly described type strains.</title>
        <authorList>
            <person name="Whitman W.B."/>
            <person name="Woyke T."/>
            <person name="Klenk H.P."/>
            <person name="Zhou Y."/>
            <person name="Lilburn T.G."/>
            <person name="Beck B.J."/>
            <person name="De Vos P."/>
            <person name="Vandamme P."/>
            <person name="Eisen J.A."/>
            <person name="Garrity G."/>
            <person name="Hugenholtz P."/>
            <person name="Kyrpides N.C."/>
        </authorList>
    </citation>
    <scope>NUCLEOTIDE SEQUENCE [LARGE SCALE GENOMIC DNA]</scope>
    <source>
        <strain evidence="10 11">CGMCC 1.6858</strain>
    </source>
</reference>
<keyword evidence="2 9" id="KW-0963">Cytoplasm</keyword>
<dbReference type="PANTHER" id="PTHR43213">
    <property type="entry name" value="BIFUNCTIONAL DTTP/UTP PYROPHOSPHATASE/METHYLTRANSFERASE PROTEIN-RELATED"/>
    <property type="match status" value="1"/>
</dbReference>
<comment type="cofactor">
    <cofactor evidence="9">
        <name>a divalent metal cation</name>
        <dbReference type="ChEBI" id="CHEBI:60240"/>
    </cofactor>
</comment>
<dbReference type="CDD" id="cd00555">
    <property type="entry name" value="Maf"/>
    <property type="match status" value="1"/>
</dbReference>
<dbReference type="SUPFAM" id="SSF52972">
    <property type="entry name" value="ITPase-like"/>
    <property type="match status" value="1"/>
</dbReference>
<evidence type="ECO:0000256" key="8">
    <source>
        <dbReference type="ARBA" id="ARBA00068163"/>
    </source>
</evidence>
<dbReference type="EC" id="3.6.1.-" evidence="9"/>
<dbReference type="Pfam" id="PF02545">
    <property type="entry name" value="Maf"/>
    <property type="match status" value="1"/>
</dbReference>
<dbReference type="OrthoDB" id="9813694at2"/>
<dbReference type="HAMAP" id="MF_00528">
    <property type="entry name" value="Maf"/>
    <property type="match status" value="1"/>
</dbReference>
<feature type="site" description="Important for substrate specificity" evidence="9">
    <location>
        <position position="70"/>
    </location>
</feature>
<evidence type="ECO:0000256" key="3">
    <source>
        <dbReference type="ARBA" id="ARBA00022801"/>
    </source>
</evidence>
<gene>
    <name evidence="10" type="ORF">IQ22_02633</name>
</gene>
<feature type="active site" description="Proton acceptor" evidence="9">
    <location>
        <position position="69"/>
    </location>
</feature>
<dbReference type="AlphaFoldDB" id="A0A562Q9L6"/>
<proteinExistence type="inferred from homology"/>
<dbReference type="RefSeq" id="WP_145142420.1">
    <property type="nucleotide sequence ID" value="NZ_VLKY01000008.1"/>
</dbReference>
<comment type="caution">
    <text evidence="9">Lacks conserved residue(s) required for the propagation of feature annotation.</text>
</comment>
<dbReference type="Gene3D" id="3.90.950.10">
    <property type="match status" value="1"/>
</dbReference>
<dbReference type="Proteomes" id="UP000316905">
    <property type="component" value="Unassembled WGS sequence"/>
</dbReference>
<comment type="caution">
    <text evidence="10">The sequence shown here is derived from an EMBL/GenBank/DDBJ whole genome shotgun (WGS) entry which is preliminary data.</text>
</comment>
<feature type="site" description="Important for substrate specificity" evidence="9">
    <location>
        <position position="154"/>
    </location>
</feature>